<keyword evidence="3" id="KW-1185">Reference proteome</keyword>
<feature type="transmembrane region" description="Helical" evidence="1">
    <location>
        <begin position="136"/>
        <end position="157"/>
    </location>
</feature>
<feature type="transmembrane region" description="Helical" evidence="1">
    <location>
        <begin position="201"/>
        <end position="220"/>
    </location>
</feature>
<feature type="transmembrane region" description="Helical" evidence="1">
    <location>
        <begin position="177"/>
        <end position="195"/>
    </location>
</feature>
<dbReference type="EMBL" id="QDKL01000001">
    <property type="protein sequence ID" value="RZF22759.1"/>
    <property type="molecule type" value="Genomic_DNA"/>
</dbReference>
<comment type="caution">
    <text evidence="2">The sequence shown here is derived from an EMBL/GenBank/DDBJ whole genome shotgun (WGS) entry which is preliminary data.</text>
</comment>
<evidence type="ECO:0000313" key="2">
    <source>
        <dbReference type="EMBL" id="RZF22759.1"/>
    </source>
</evidence>
<name>A0ABY0IJU5_9BACT</name>
<sequence length="225" mass="25981">MSVFKDQVGKLEIIIMTSIAHMVFFGMYFAASNPNWFAGVYTVEDGFLEMQQAIYLLLVSILCLWRFFKLKDSKSKLFKFSLLAFAALFFFGFGEEIAWGQRIFDLGSPEFFQQYNTQNDITLHNLKFGDFKINKVIFGLIAGIISGVYVLILPVLYRTIGFVQYIIDDFAVPVPKLIHTFFFLAMYLLFLTIDHGKKGEVIELVSCAMFFVIFLSPYNIKTFQR</sequence>
<feature type="transmembrane region" description="Helical" evidence="1">
    <location>
        <begin position="50"/>
        <end position="68"/>
    </location>
</feature>
<dbReference type="RefSeq" id="WP_114705704.1">
    <property type="nucleotide sequence ID" value="NZ_QDKL01000001.1"/>
</dbReference>
<evidence type="ECO:0000313" key="3">
    <source>
        <dbReference type="Proteomes" id="UP000443582"/>
    </source>
</evidence>
<gene>
    <name evidence="2" type="ORF">DAY19_03010</name>
</gene>
<reference evidence="3" key="1">
    <citation type="journal article" date="2019" name="Int. J. Syst. Evol. Microbiol.">
        <title>Halobacteriovorax valvorus sp. nov., a novel prokaryotic predator isolated from coastal seawater of China.</title>
        <authorList>
            <person name="Chen M.-X."/>
        </authorList>
    </citation>
    <scope>NUCLEOTIDE SEQUENCE [LARGE SCALE GENOMIC DNA]</scope>
    <source>
        <strain evidence="3">BL9</strain>
    </source>
</reference>
<keyword evidence="1" id="KW-0472">Membrane</keyword>
<accession>A0ABY0IJU5</accession>
<protein>
    <submittedName>
        <fullName evidence="2">Uncharacterized protein</fullName>
    </submittedName>
</protein>
<keyword evidence="1" id="KW-0812">Transmembrane</keyword>
<evidence type="ECO:0000256" key="1">
    <source>
        <dbReference type="SAM" id="Phobius"/>
    </source>
</evidence>
<dbReference type="Proteomes" id="UP000443582">
    <property type="component" value="Unassembled WGS sequence"/>
</dbReference>
<proteinExistence type="predicted"/>
<feature type="transmembrane region" description="Helical" evidence="1">
    <location>
        <begin position="12"/>
        <end position="30"/>
    </location>
</feature>
<keyword evidence="1" id="KW-1133">Transmembrane helix</keyword>
<feature type="transmembrane region" description="Helical" evidence="1">
    <location>
        <begin position="80"/>
        <end position="99"/>
    </location>
</feature>
<organism evidence="2 3">
    <name type="scientific">Halobacteriovorax vibrionivorans</name>
    <dbReference type="NCBI Taxonomy" id="2152716"/>
    <lineage>
        <taxon>Bacteria</taxon>
        <taxon>Pseudomonadati</taxon>
        <taxon>Bdellovibrionota</taxon>
        <taxon>Bacteriovoracia</taxon>
        <taxon>Bacteriovoracales</taxon>
        <taxon>Halobacteriovoraceae</taxon>
        <taxon>Halobacteriovorax</taxon>
    </lineage>
</organism>